<dbReference type="InterPro" id="IPR018109">
    <property type="entry name" value="Folylpolyglutamate_synth_CS"/>
</dbReference>
<evidence type="ECO:0000256" key="21">
    <source>
        <dbReference type="ARBA" id="ARBA00049161"/>
    </source>
</evidence>
<feature type="domain" description="Mur ligase central" evidence="24">
    <location>
        <begin position="36"/>
        <end position="255"/>
    </location>
</feature>
<dbReference type="InterPro" id="IPR013221">
    <property type="entry name" value="Mur_ligase_cen"/>
</dbReference>
<keyword evidence="12 22" id="KW-0067">ATP-binding</keyword>
<evidence type="ECO:0000256" key="19">
    <source>
        <dbReference type="ARBA" id="ARBA00047808"/>
    </source>
</evidence>
<dbReference type="FunFam" id="3.40.1190.10:FF:000011">
    <property type="entry name" value="Folylpolyglutamate synthase/dihydrofolate synthase"/>
    <property type="match status" value="1"/>
</dbReference>
<dbReference type="SUPFAM" id="SSF53623">
    <property type="entry name" value="MurD-like peptide ligases, catalytic domain"/>
    <property type="match status" value="1"/>
</dbReference>
<evidence type="ECO:0000256" key="11">
    <source>
        <dbReference type="ARBA" id="ARBA00022741"/>
    </source>
</evidence>
<comment type="catalytic activity">
    <reaction evidence="18">
        <text>(6S)-5,6,7,8-tetrahydrofolyl-(gamma-L-Glu)(n) + L-glutamate + ATP = (6S)-5,6,7,8-tetrahydrofolyl-(gamma-L-Glu)(n+1) + ADP + phosphate + H(+)</text>
        <dbReference type="Rhea" id="RHEA:10580"/>
        <dbReference type="Rhea" id="RHEA-COMP:14738"/>
        <dbReference type="Rhea" id="RHEA-COMP:14740"/>
        <dbReference type="ChEBI" id="CHEBI:15378"/>
        <dbReference type="ChEBI" id="CHEBI:29985"/>
        <dbReference type="ChEBI" id="CHEBI:30616"/>
        <dbReference type="ChEBI" id="CHEBI:43474"/>
        <dbReference type="ChEBI" id="CHEBI:141005"/>
        <dbReference type="ChEBI" id="CHEBI:456216"/>
        <dbReference type="EC" id="6.3.2.17"/>
    </reaction>
</comment>
<comment type="catalytic activity">
    <reaction evidence="21">
        <text>7,8-dihydropteroate + L-glutamate + ATP = 7,8-dihydrofolate + ADP + phosphate + H(+)</text>
        <dbReference type="Rhea" id="RHEA:23584"/>
        <dbReference type="ChEBI" id="CHEBI:15378"/>
        <dbReference type="ChEBI" id="CHEBI:17839"/>
        <dbReference type="ChEBI" id="CHEBI:29985"/>
        <dbReference type="ChEBI" id="CHEBI:30616"/>
        <dbReference type="ChEBI" id="CHEBI:43474"/>
        <dbReference type="ChEBI" id="CHEBI:57451"/>
        <dbReference type="ChEBI" id="CHEBI:456216"/>
        <dbReference type="EC" id="6.3.2.12"/>
    </reaction>
</comment>
<dbReference type="Pfam" id="PF02875">
    <property type="entry name" value="Mur_ligase_C"/>
    <property type="match status" value="1"/>
</dbReference>
<dbReference type="PROSITE" id="PS01012">
    <property type="entry name" value="FOLYLPOLYGLU_SYNT_2"/>
    <property type="match status" value="1"/>
</dbReference>
<dbReference type="PANTHER" id="PTHR11136:SF0">
    <property type="entry name" value="DIHYDROFOLATE SYNTHETASE-RELATED"/>
    <property type="match status" value="1"/>
</dbReference>
<evidence type="ECO:0000256" key="15">
    <source>
        <dbReference type="ARBA" id="ARBA00030048"/>
    </source>
</evidence>
<evidence type="ECO:0000256" key="13">
    <source>
        <dbReference type="ARBA" id="ARBA00022842"/>
    </source>
</evidence>
<evidence type="ECO:0000256" key="14">
    <source>
        <dbReference type="ARBA" id="ARBA00022909"/>
    </source>
</evidence>
<comment type="similarity">
    <text evidence="5 22">Belongs to the folylpolyglutamate synthase family.</text>
</comment>
<dbReference type="EC" id="6.3.2.17" evidence="7"/>
<dbReference type="NCBIfam" id="TIGR01499">
    <property type="entry name" value="folC"/>
    <property type="match status" value="1"/>
</dbReference>
<keyword evidence="26" id="KW-1185">Reference proteome</keyword>
<dbReference type="GO" id="GO:0008841">
    <property type="term" value="F:dihydrofolate synthase activity"/>
    <property type="evidence" value="ECO:0007669"/>
    <property type="project" value="UniProtKB-EC"/>
</dbReference>
<evidence type="ECO:0000256" key="9">
    <source>
        <dbReference type="ARBA" id="ARBA00022598"/>
    </source>
</evidence>
<evidence type="ECO:0000256" key="12">
    <source>
        <dbReference type="ARBA" id="ARBA00022840"/>
    </source>
</evidence>
<dbReference type="InterPro" id="IPR036615">
    <property type="entry name" value="Mur_ligase_C_dom_sf"/>
</dbReference>
<dbReference type="Pfam" id="PF08245">
    <property type="entry name" value="Mur_ligase_M"/>
    <property type="match status" value="1"/>
</dbReference>
<evidence type="ECO:0000256" key="20">
    <source>
        <dbReference type="ARBA" id="ARBA00049035"/>
    </source>
</evidence>
<protein>
    <recommendedName>
        <fullName evidence="8">Dihydrofolate synthase/folylpolyglutamate synthase</fullName>
        <ecNumber evidence="6">6.3.2.12</ecNumber>
        <ecNumber evidence="7">6.3.2.17</ecNumber>
    </recommendedName>
    <alternativeName>
        <fullName evidence="17">Folylpoly-gamma-glutamate synthetase-dihydrofolate synthetase</fullName>
    </alternativeName>
    <alternativeName>
        <fullName evidence="15">Folylpolyglutamate synthetase</fullName>
    </alternativeName>
    <alternativeName>
        <fullName evidence="16">Tetrahydrofolylpolyglutamate synthase</fullName>
    </alternativeName>
</protein>
<evidence type="ECO:0000313" key="26">
    <source>
        <dbReference type="Proteomes" id="UP001319080"/>
    </source>
</evidence>
<comment type="catalytic activity">
    <reaction evidence="19">
        <text>10-formyltetrahydrofolyl-(gamma-L-Glu)(n) + L-glutamate + ATP = 10-formyltetrahydrofolyl-(gamma-L-Glu)(n+1) + ADP + phosphate + H(+)</text>
        <dbReference type="Rhea" id="RHEA:51904"/>
        <dbReference type="Rhea" id="RHEA-COMP:13088"/>
        <dbReference type="Rhea" id="RHEA-COMP:14300"/>
        <dbReference type="ChEBI" id="CHEBI:15378"/>
        <dbReference type="ChEBI" id="CHEBI:29985"/>
        <dbReference type="ChEBI" id="CHEBI:30616"/>
        <dbReference type="ChEBI" id="CHEBI:43474"/>
        <dbReference type="ChEBI" id="CHEBI:134413"/>
        <dbReference type="ChEBI" id="CHEBI:456216"/>
        <dbReference type="EC" id="6.3.2.17"/>
    </reaction>
</comment>
<accession>A0AAP2E303</accession>
<evidence type="ECO:0000256" key="5">
    <source>
        <dbReference type="ARBA" id="ARBA00008276"/>
    </source>
</evidence>
<dbReference type="Proteomes" id="UP001319080">
    <property type="component" value="Unassembled WGS sequence"/>
</dbReference>
<reference evidence="25 26" key="1">
    <citation type="submission" date="2021-05" db="EMBL/GenBank/DDBJ databases">
        <title>A Polyphasic approach of four new species of the genus Ohtaekwangia: Ohtaekwangia histidinii sp. nov., Ohtaekwangia cretensis sp. nov., Ohtaekwangia indiensis sp. nov., Ohtaekwangia reichenbachii sp. nov. from diverse environment.</title>
        <authorList>
            <person name="Octaviana S."/>
        </authorList>
    </citation>
    <scope>NUCLEOTIDE SEQUENCE [LARGE SCALE GENOMIC DNA]</scope>
    <source>
        <strain evidence="25 26">PWU5</strain>
    </source>
</reference>
<comment type="function">
    <text evidence="2">Functions in two distinct reactions of the de novo folate biosynthetic pathway. Catalyzes the addition of a glutamate residue to dihydropteroate (7,8-dihydropteroate or H2Pte) to form dihydrofolate (7,8-dihydrofolate monoglutamate or H2Pte-Glu). Also catalyzes successive additions of L-glutamate to tetrahydrofolate or 10-formyltetrahydrofolate or 5,10-methylenetetrahydrofolate, leading to folylpolyglutamate derivatives.</text>
</comment>
<sequence length="412" mass="44700">MFHRIGAAALKPDLTNTLALCAALGNPQERFKTIHVAGTNGKGSTSHTLAAVLQTAGYKTGLFTSPHLKSFTERIRVSGQPVEEAFVVDFVNRIRAAADTIEPSFFEVTVAMAFDYFAQQQVDVAVIEVGLGGRLDSTNIIMPVLSVITNIGWDHQDILGDTLPKIAAEKAGIIKPAVPVVISQHQPQTDDVFMAKAQRESAPLIFAPDRYSVRVSDASASLDIYRDGVCLFEGVTLDLQGIYQQKNILGALAAVEELQRQGWAITPEHIRRGVGQVMALTGLKGRWQRLGQHPLIVCDTGHNADGIAEVVRQIRLQQYNRLWVVFGVVKDKDIRHVLQLLPKDANYYFCQASVPRALDAEALATQARAEGLQGEVVRDVNEALAQAKANAGPDDMIFVGGSTFVVADLAGI</sequence>
<gene>
    <name evidence="25" type="ORF">KK062_27670</name>
</gene>
<dbReference type="InterPro" id="IPR004101">
    <property type="entry name" value="Mur_ligase_C"/>
</dbReference>
<evidence type="ECO:0000256" key="10">
    <source>
        <dbReference type="ARBA" id="ARBA00022723"/>
    </source>
</evidence>
<keyword evidence="14" id="KW-0289">Folate biosynthesis</keyword>
<evidence type="ECO:0000259" key="23">
    <source>
        <dbReference type="Pfam" id="PF02875"/>
    </source>
</evidence>
<dbReference type="SUPFAM" id="SSF53244">
    <property type="entry name" value="MurD-like peptide ligases, peptide-binding domain"/>
    <property type="match status" value="1"/>
</dbReference>
<dbReference type="GO" id="GO:0005524">
    <property type="term" value="F:ATP binding"/>
    <property type="evidence" value="ECO:0007669"/>
    <property type="project" value="UniProtKB-KW"/>
</dbReference>
<dbReference type="InterPro" id="IPR036565">
    <property type="entry name" value="Mur-like_cat_sf"/>
</dbReference>
<dbReference type="GO" id="GO:0005737">
    <property type="term" value="C:cytoplasm"/>
    <property type="evidence" value="ECO:0007669"/>
    <property type="project" value="TreeGrafter"/>
</dbReference>
<feature type="domain" description="Mur ligase C-terminal" evidence="23">
    <location>
        <begin position="285"/>
        <end position="402"/>
    </location>
</feature>
<evidence type="ECO:0000256" key="2">
    <source>
        <dbReference type="ARBA" id="ARBA00002714"/>
    </source>
</evidence>
<comment type="cofactor">
    <cofactor evidence="1">
        <name>Mg(2+)</name>
        <dbReference type="ChEBI" id="CHEBI:18420"/>
    </cofactor>
</comment>
<proteinExistence type="inferred from homology"/>
<dbReference type="InterPro" id="IPR001645">
    <property type="entry name" value="Folylpolyglutamate_synth"/>
</dbReference>
<evidence type="ECO:0000259" key="24">
    <source>
        <dbReference type="Pfam" id="PF08245"/>
    </source>
</evidence>
<evidence type="ECO:0000256" key="7">
    <source>
        <dbReference type="ARBA" id="ARBA00013025"/>
    </source>
</evidence>
<comment type="pathway">
    <text evidence="3">Cofactor biosynthesis; tetrahydrofolate biosynthesis; 7,8-dihydrofolate from 2-amino-4-hydroxy-6-hydroxymethyl-7,8-dihydropteridine diphosphate and 4-aminobenzoate: step 2/2.</text>
</comment>
<evidence type="ECO:0000256" key="3">
    <source>
        <dbReference type="ARBA" id="ARBA00004799"/>
    </source>
</evidence>
<comment type="pathway">
    <text evidence="4">Cofactor biosynthesis; tetrahydrofolylpolyglutamate biosynthesis.</text>
</comment>
<dbReference type="EMBL" id="JAHESE010000048">
    <property type="protein sequence ID" value="MBT1712051.1"/>
    <property type="molecule type" value="Genomic_DNA"/>
</dbReference>
<dbReference type="AlphaFoldDB" id="A0AAP2E303"/>
<organism evidence="25 26">
    <name type="scientific">Dawidia cretensis</name>
    <dbReference type="NCBI Taxonomy" id="2782350"/>
    <lineage>
        <taxon>Bacteria</taxon>
        <taxon>Pseudomonadati</taxon>
        <taxon>Bacteroidota</taxon>
        <taxon>Cytophagia</taxon>
        <taxon>Cytophagales</taxon>
        <taxon>Chryseotaleaceae</taxon>
        <taxon>Dawidia</taxon>
    </lineage>
</organism>
<keyword evidence="9 22" id="KW-0436">Ligase</keyword>
<dbReference type="GO" id="GO:0046656">
    <property type="term" value="P:folic acid biosynthetic process"/>
    <property type="evidence" value="ECO:0007669"/>
    <property type="project" value="UniProtKB-KW"/>
</dbReference>
<dbReference type="RefSeq" id="WP_254087620.1">
    <property type="nucleotide sequence ID" value="NZ_JAHESE010000048.1"/>
</dbReference>
<dbReference type="GO" id="GO:0046872">
    <property type="term" value="F:metal ion binding"/>
    <property type="evidence" value="ECO:0007669"/>
    <property type="project" value="UniProtKB-KW"/>
</dbReference>
<dbReference type="Gene3D" id="3.40.1190.10">
    <property type="entry name" value="Mur-like, catalytic domain"/>
    <property type="match status" value="1"/>
</dbReference>
<evidence type="ECO:0000256" key="18">
    <source>
        <dbReference type="ARBA" id="ARBA00047493"/>
    </source>
</evidence>
<dbReference type="Gene3D" id="3.90.190.20">
    <property type="entry name" value="Mur ligase, C-terminal domain"/>
    <property type="match status" value="1"/>
</dbReference>
<comment type="caution">
    <text evidence="25">The sequence shown here is derived from an EMBL/GenBank/DDBJ whole genome shotgun (WGS) entry which is preliminary data.</text>
</comment>
<evidence type="ECO:0000256" key="1">
    <source>
        <dbReference type="ARBA" id="ARBA00001946"/>
    </source>
</evidence>
<evidence type="ECO:0000256" key="17">
    <source>
        <dbReference type="ARBA" id="ARBA00032510"/>
    </source>
</evidence>
<dbReference type="EC" id="6.3.2.12" evidence="6"/>
<evidence type="ECO:0000256" key="6">
    <source>
        <dbReference type="ARBA" id="ARBA00013023"/>
    </source>
</evidence>
<evidence type="ECO:0000256" key="4">
    <source>
        <dbReference type="ARBA" id="ARBA00005150"/>
    </source>
</evidence>
<comment type="catalytic activity">
    <reaction evidence="20">
        <text>(6R)-5,10-methylenetetrahydrofolyl-(gamma-L-Glu)(n) + L-glutamate + ATP = (6R)-5,10-methylenetetrahydrofolyl-(gamma-L-Glu)(n+1) + ADP + phosphate + H(+)</text>
        <dbReference type="Rhea" id="RHEA:51912"/>
        <dbReference type="Rhea" id="RHEA-COMP:13257"/>
        <dbReference type="Rhea" id="RHEA-COMP:13258"/>
        <dbReference type="ChEBI" id="CHEBI:15378"/>
        <dbReference type="ChEBI" id="CHEBI:29985"/>
        <dbReference type="ChEBI" id="CHEBI:30616"/>
        <dbReference type="ChEBI" id="CHEBI:43474"/>
        <dbReference type="ChEBI" id="CHEBI:136572"/>
        <dbReference type="ChEBI" id="CHEBI:456216"/>
        <dbReference type="EC" id="6.3.2.17"/>
    </reaction>
</comment>
<evidence type="ECO:0000256" key="8">
    <source>
        <dbReference type="ARBA" id="ARBA00019357"/>
    </source>
</evidence>
<dbReference type="GO" id="GO:0004326">
    <property type="term" value="F:tetrahydrofolylpolyglutamate synthase activity"/>
    <property type="evidence" value="ECO:0007669"/>
    <property type="project" value="UniProtKB-EC"/>
</dbReference>
<dbReference type="PANTHER" id="PTHR11136">
    <property type="entry name" value="FOLYLPOLYGLUTAMATE SYNTHASE-RELATED"/>
    <property type="match status" value="1"/>
</dbReference>
<evidence type="ECO:0000256" key="16">
    <source>
        <dbReference type="ARBA" id="ARBA00030592"/>
    </source>
</evidence>
<dbReference type="PIRSF" id="PIRSF001563">
    <property type="entry name" value="Folylpolyglu_synth"/>
    <property type="match status" value="1"/>
</dbReference>
<evidence type="ECO:0000313" key="25">
    <source>
        <dbReference type="EMBL" id="MBT1712051.1"/>
    </source>
</evidence>
<evidence type="ECO:0000256" key="22">
    <source>
        <dbReference type="PIRNR" id="PIRNR001563"/>
    </source>
</evidence>
<keyword evidence="11 22" id="KW-0547">Nucleotide-binding</keyword>
<keyword evidence="10" id="KW-0479">Metal-binding</keyword>
<name>A0AAP2E303_9BACT</name>
<keyword evidence="13" id="KW-0460">Magnesium</keyword>